<organism evidence="1 2">
    <name type="scientific">Diplodia seriata</name>
    <dbReference type="NCBI Taxonomy" id="420778"/>
    <lineage>
        <taxon>Eukaryota</taxon>
        <taxon>Fungi</taxon>
        <taxon>Dikarya</taxon>
        <taxon>Ascomycota</taxon>
        <taxon>Pezizomycotina</taxon>
        <taxon>Dothideomycetes</taxon>
        <taxon>Dothideomycetes incertae sedis</taxon>
        <taxon>Botryosphaeriales</taxon>
        <taxon>Botryosphaeriaceae</taxon>
        <taxon>Diplodia</taxon>
    </lineage>
</organism>
<sequence length="154" mass="17019">MATRIPTSTSVVETAVVEAHLSSVWHLVKLQDFAKFWTKLDKSEFVKGASPETDVFKWSFKDGQVLEVKQEEHSSIDHFITYSVITAAPELSYSSVVSTIRLFPITSGKHEGHTFIQWTGNFSSDADAGVIEDAKFKRREALADLAAAVAKGTK</sequence>
<dbReference type="EMBL" id="LAQI01000029">
    <property type="protein sequence ID" value="KKY26948.1"/>
    <property type="molecule type" value="Genomic_DNA"/>
</dbReference>
<dbReference type="Gene3D" id="3.30.530.20">
    <property type="match status" value="1"/>
</dbReference>
<gene>
    <name evidence="1" type="ORF">UCDDS831_g00996</name>
</gene>
<dbReference type="Pfam" id="PF10604">
    <property type="entry name" value="Polyketide_cyc2"/>
    <property type="match status" value="1"/>
</dbReference>
<protein>
    <submittedName>
        <fullName evidence="1">Putative polyketide cyclase dehydrase</fullName>
    </submittedName>
</protein>
<reference evidence="1 2" key="2">
    <citation type="submission" date="2015-05" db="EMBL/GenBank/DDBJ databases">
        <title>Distinctive expansion of gene families associated with plant cell wall degradation and secondary metabolism in the genomes of grapevine trunk pathogens.</title>
        <authorList>
            <person name="Lawrence D.P."/>
            <person name="Travadon R."/>
            <person name="Rolshausen P.E."/>
            <person name="Baumgartner K."/>
        </authorList>
    </citation>
    <scope>NUCLEOTIDE SEQUENCE [LARGE SCALE GENOMIC DNA]</scope>
    <source>
        <strain evidence="1">DS831</strain>
    </source>
</reference>
<dbReference type="PANTHER" id="PTHR39332">
    <property type="entry name" value="BLL4707 PROTEIN"/>
    <property type="match status" value="1"/>
</dbReference>
<dbReference type="Proteomes" id="UP000034182">
    <property type="component" value="Unassembled WGS sequence"/>
</dbReference>
<dbReference type="SUPFAM" id="SSF55961">
    <property type="entry name" value="Bet v1-like"/>
    <property type="match status" value="1"/>
</dbReference>
<accession>A0A0G2GUL0</accession>
<evidence type="ECO:0000313" key="1">
    <source>
        <dbReference type="EMBL" id="KKY26948.1"/>
    </source>
</evidence>
<dbReference type="InterPro" id="IPR023393">
    <property type="entry name" value="START-like_dom_sf"/>
</dbReference>
<dbReference type="PANTHER" id="PTHR39332:SF7">
    <property type="entry name" value="SRPBCC FAMILY PROTEIN"/>
    <property type="match status" value="1"/>
</dbReference>
<proteinExistence type="predicted"/>
<evidence type="ECO:0000313" key="2">
    <source>
        <dbReference type="Proteomes" id="UP000034182"/>
    </source>
</evidence>
<comment type="caution">
    <text evidence="1">The sequence shown here is derived from an EMBL/GenBank/DDBJ whole genome shotgun (WGS) entry which is preliminary data.</text>
</comment>
<dbReference type="InterPro" id="IPR019587">
    <property type="entry name" value="Polyketide_cyclase/dehydratase"/>
</dbReference>
<dbReference type="AlphaFoldDB" id="A0A0G2GUL0"/>
<name>A0A0G2GUL0_9PEZI</name>
<reference evidence="1 2" key="1">
    <citation type="submission" date="2015-03" db="EMBL/GenBank/DDBJ databases">
        <authorList>
            <person name="Morales-Cruz A."/>
            <person name="Amrine K.C."/>
            <person name="Cantu D."/>
        </authorList>
    </citation>
    <scope>NUCLEOTIDE SEQUENCE [LARGE SCALE GENOMIC DNA]</scope>
    <source>
        <strain evidence="1">DS831</strain>
    </source>
</reference>